<dbReference type="Gene3D" id="3.40.50.2300">
    <property type="match status" value="1"/>
</dbReference>
<feature type="region of interest" description="Disordered" evidence="7">
    <location>
        <begin position="37"/>
        <end position="58"/>
    </location>
</feature>
<dbReference type="SMART" id="SM00387">
    <property type="entry name" value="HATPase_c"/>
    <property type="match status" value="1"/>
</dbReference>
<name>A0A2J6PGM0_9HELO</name>
<feature type="domain" description="Histidine kinase" evidence="8">
    <location>
        <begin position="655"/>
        <end position="952"/>
    </location>
</feature>
<evidence type="ECO:0000259" key="8">
    <source>
        <dbReference type="PROSITE" id="PS50109"/>
    </source>
</evidence>
<keyword evidence="3 6" id="KW-0597">Phosphoprotein</keyword>
<feature type="compositionally biased region" description="Polar residues" evidence="7">
    <location>
        <begin position="328"/>
        <end position="356"/>
    </location>
</feature>
<dbReference type="InterPro" id="IPR036890">
    <property type="entry name" value="HATPase_C_sf"/>
</dbReference>
<dbReference type="InterPro" id="IPR001789">
    <property type="entry name" value="Sig_transdc_resp-reg_receiver"/>
</dbReference>
<dbReference type="InterPro" id="IPR004358">
    <property type="entry name" value="Sig_transdc_His_kin-like_C"/>
</dbReference>
<dbReference type="PANTHER" id="PTHR43047">
    <property type="entry name" value="TWO-COMPONENT HISTIDINE PROTEIN KINASE"/>
    <property type="match status" value="1"/>
</dbReference>
<gene>
    <name evidence="10" type="ORF">NA56DRAFT_755980</name>
</gene>
<accession>A0A2J6PGM0</accession>
<dbReference type="STRING" id="1745343.A0A2J6PGM0"/>
<dbReference type="SUPFAM" id="SSF55874">
    <property type="entry name" value="ATPase domain of HSP90 chaperone/DNA topoisomerase II/histidine kinase"/>
    <property type="match status" value="1"/>
</dbReference>
<evidence type="ECO:0000313" key="11">
    <source>
        <dbReference type="Proteomes" id="UP000235672"/>
    </source>
</evidence>
<dbReference type="CDD" id="cd00082">
    <property type="entry name" value="HisKA"/>
    <property type="match status" value="1"/>
</dbReference>
<comment type="catalytic activity">
    <reaction evidence="1">
        <text>ATP + protein L-histidine = ADP + protein N-phospho-L-histidine.</text>
        <dbReference type="EC" id="2.7.13.3"/>
    </reaction>
</comment>
<dbReference type="PRINTS" id="PR00344">
    <property type="entry name" value="BCTRLSENSOR"/>
</dbReference>
<evidence type="ECO:0000256" key="2">
    <source>
        <dbReference type="ARBA" id="ARBA00012438"/>
    </source>
</evidence>
<evidence type="ECO:0000259" key="9">
    <source>
        <dbReference type="PROSITE" id="PS50110"/>
    </source>
</evidence>
<dbReference type="Pfam" id="PF00512">
    <property type="entry name" value="HisKA"/>
    <property type="match status" value="1"/>
</dbReference>
<proteinExistence type="predicted"/>
<dbReference type="SMART" id="SM00448">
    <property type="entry name" value="REC"/>
    <property type="match status" value="1"/>
</dbReference>
<feature type="domain" description="Response regulatory" evidence="9">
    <location>
        <begin position="1244"/>
        <end position="1394"/>
    </location>
</feature>
<feature type="region of interest" description="Disordered" evidence="7">
    <location>
        <begin position="955"/>
        <end position="974"/>
    </location>
</feature>
<dbReference type="FunFam" id="1.10.287.130:FF:000023">
    <property type="entry name" value="Sensor histidine kinase/response regulator, putative"/>
    <property type="match status" value="1"/>
</dbReference>
<feature type="region of interest" description="Disordered" evidence="7">
    <location>
        <begin position="263"/>
        <end position="298"/>
    </location>
</feature>
<dbReference type="SUPFAM" id="SSF52172">
    <property type="entry name" value="CheY-like"/>
    <property type="match status" value="1"/>
</dbReference>
<evidence type="ECO:0000256" key="4">
    <source>
        <dbReference type="ARBA" id="ARBA00022679"/>
    </source>
</evidence>
<protein>
    <recommendedName>
        <fullName evidence="2">histidine kinase</fullName>
        <ecNumber evidence="2">2.7.13.3</ecNumber>
    </recommendedName>
</protein>
<feature type="compositionally biased region" description="Low complexity" evidence="7">
    <location>
        <begin position="957"/>
        <end position="970"/>
    </location>
</feature>
<dbReference type="PROSITE" id="PS50109">
    <property type="entry name" value="HIS_KIN"/>
    <property type="match status" value="1"/>
</dbReference>
<organism evidence="10 11">
    <name type="scientific">Hyaloscypha hepaticicola</name>
    <dbReference type="NCBI Taxonomy" id="2082293"/>
    <lineage>
        <taxon>Eukaryota</taxon>
        <taxon>Fungi</taxon>
        <taxon>Dikarya</taxon>
        <taxon>Ascomycota</taxon>
        <taxon>Pezizomycotina</taxon>
        <taxon>Leotiomycetes</taxon>
        <taxon>Helotiales</taxon>
        <taxon>Hyaloscyphaceae</taxon>
        <taxon>Hyaloscypha</taxon>
    </lineage>
</organism>
<dbReference type="Gene3D" id="3.30.565.10">
    <property type="entry name" value="Histidine kinase-like ATPase, C-terminal domain"/>
    <property type="match status" value="1"/>
</dbReference>
<dbReference type="SUPFAM" id="SSF55781">
    <property type="entry name" value="GAF domain-like"/>
    <property type="match status" value="1"/>
</dbReference>
<dbReference type="OrthoDB" id="303614at2759"/>
<keyword evidence="4" id="KW-0808">Transferase</keyword>
<dbReference type="InterPro" id="IPR003661">
    <property type="entry name" value="HisK_dim/P_dom"/>
</dbReference>
<dbReference type="Proteomes" id="UP000235672">
    <property type="component" value="Unassembled WGS sequence"/>
</dbReference>
<evidence type="ECO:0000256" key="1">
    <source>
        <dbReference type="ARBA" id="ARBA00000085"/>
    </source>
</evidence>
<dbReference type="GO" id="GO:0000155">
    <property type="term" value="F:phosphorelay sensor kinase activity"/>
    <property type="evidence" value="ECO:0007669"/>
    <property type="project" value="InterPro"/>
</dbReference>
<reference evidence="10 11" key="1">
    <citation type="submission" date="2016-05" db="EMBL/GenBank/DDBJ databases">
        <title>A degradative enzymes factory behind the ericoid mycorrhizal symbiosis.</title>
        <authorList>
            <consortium name="DOE Joint Genome Institute"/>
            <person name="Martino E."/>
            <person name="Morin E."/>
            <person name="Grelet G."/>
            <person name="Kuo A."/>
            <person name="Kohler A."/>
            <person name="Daghino S."/>
            <person name="Barry K."/>
            <person name="Choi C."/>
            <person name="Cichocki N."/>
            <person name="Clum A."/>
            <person name="Copeland A."/>
            <person name="Hainaut M."/>
            <person name="Haridas S."/>
            <person name="Labutti K."/>
            <person name="Lindquist E."/>
            <person name="Lipzen A."/>
            <person name="Khouja H.-R."/>
            <person name="Murat C."/>
            <person name="Ohm R."/>
            <person name="Olson A."/>
            <person name="Spatafora J."/>
            <person name="Veneault-Fourrey C."/>
            <person name="Henrissat B."/>
            <person name="Grigoriev I."/>
            <person name="Martin F."/>
            <person name="Perotto S."/>
        </authorList>
    </citation>
    <scope>NUCLEOTIDE SEQUENCE [LARGE SCALE GENOMIC DNA]</scope>
    <source>
        <strain evidence="10 11">UAMH 7357</strain>
    </source>
</reference>
<dbReference type="InterPro" id="IPR029016">
    <property type="entry name" value="GAF-like_dom_sf"/>
</dbReference>
<feature type="compositionally biased region" description="Polar residues" evidence="7">
    <location>
        <begin position="425"/>
        <end position="448"/>
    </location>
</feature>
<dbReference type="InterPro" id="IPR005467">
    <property type="entry name" value="His_kinase_dom"/>
</dbReference>
<dbReference type="GO" id="GO:0009927">
    <property type="term" value="F:histidine phosphotransfer kinase activity"/>
    <property type="evidence" value="ECO:0007669"/>
    <property type="project" value="TreeGrafter"/>
</dbReference>
<dbReference type="Pfam" id="PF00072">
    <property type="entry name" value="Response_reg"/>
    <property type="match status" value="1"/>
</dbReference>
<dbReference type="Gene3D" id="1.10.287.130">
    <property type="match status" value="1"/>
</dbReference>
<dbReference type="EC" id="2.7.13.3" evidence="2"/>
<feature type="region of interest" description="Disordered" evidence="7">
    <location>
        <begin position="316"/>
        <end position="370"/>
    </location>
</feature>
<dbReference type="PROSITE" id="PS50110">
    <property type="entry name" value="RESPONSE_REGULATORY"/>
    <property type="match status" value="1"/>
</dbReference>
<dbReference type="InterPro" id="IPR011006">
    <property type="entry name" value="CheY-like_superfamily"/>
</dbReference>
<keyword evidence="5" id="KW-0418">Kinase</keyword>
<dbReference type="SMART" id="SM00388">
    <property type="entry name" value="HisKA"/>
    <property type="match status" value="1"/>
</dbReference>
<dbReference type="InterPro" id="IPR036097">
    <property type="entry name" value="HisK_dim/P_sf"/>
</dbReference>
<evidence type="ECO:0000256" key="5">
    <source>
        <dbReference type="ARBA" id="ARBA00022777"/>
    </source>
</evidence>
<evidence type="ECO:0000313" key="10">
    <source>
        <dbReference type="EMBL" id="PMD13143.1"/>
    </source>
</evidence>
<evidence type="ECO:0000256" key="7">
    <source>
        <dbReference type="SAM" id="MobiDB-lite"/>
    </source>
</evidence>
<dbReference type="GO" id="GO:0005886">
    <property type="term" value="C:plasma membrane"/>
    <property type="evidence" value="ECO:0007669"/>
    <property type="project" value="TreeGrafter"/>
</dbReference>
<dbReference type="PANTHER" id="PTHR43047:SF72">
    <property type="entry name" value="OSMOSENSING HISTIDINE PROTEIN KINASE SLN1"/>
    <property type="match status" value="1"/>
</dbReference>
<feature type="region of interest" description="Disordered" evidence="7">
    <location>
        <begin position="406"/>
        <end position="482"/>
    </location>
</feature>
<sequence length="1412" mass="154940">MAPVEATMALSHQEGITDSARQRELYKYYQPNAPINQDTCFPAPSATLTTPEEDDSDKDIKVKSSITSSKISSPDTALTAFCQLTVWRTGAQRAMISVIDAVTQYFIAESTKSVDLVDNRKHEPGDDIWMGCATVSKAGRLCERTIEVAPTKPGEYPCFTVEDLSKDERFNMLPFVTGEPHLRFYAGVPLITKRGIPIGSLFIVDDRANLPLNKDKVHFMGTMAVTIMKHMEMAREVEEHRRGMKMSRGLASFVEGRAELAEADMEAEDTEGTKIAGQFEDPSITRTKSKGSFASGSSIEKKEKEYSAALAKTEEALMESQDPAPRTEASSNRPDFGAASQQTSFGATSISVSSPHDTTHDRISPGNEETSEVSLMRLLFSRAANLIREAFEVDGGAVFYDAQTGFSSSKQEPTSPFMRREDTQDSQTDSLAESSHTSGDDQASTSEQISDEELKINSPSFVAQRSPPGLGEGTFSRTSQDSAKQVEILGFSTAEASSIHGDDVPGPQAFSPFEEKALHTLLRRYPRGKLWTFDVDGAVSSSSEDEAYKRLQRDSDPRRNDIRRRKVRSQKAKSDARFLAMHFPGVRQLLFVPLWDAGRSRWLSGCFAWSTEPTRILSKQSELAFLTAFGNSVMAEWSRIDTEIADQKKGDFIGSISHELRSPLHGILASAEFLEEGAAGWEKQLVETIDSCGRTLLDTINHILDYSKINHFEKNWRRGKRDGRRPTASRSGSLSLRQSDLPMLNLFQDLDISVLCEEVVDSVFAGHIFQNITAQSFDMVPDARGKMSNARNLVAAPDQMMGPGQIPQSGVTVIFDVDLQNYHFTTQPGALRRLIMNLLGNALKYTSHGYVIVKLDAVDMEDLPGSSSQASGDTVPRSLVTLSVTDTGKGISAEFLRSKLFTPFAQENSLSSGTGLGLSIVRKIITLLEGEITVDSEVGRGTQVRVTLPLLREMPRTTDSSSSTTKSVMSIPRETDESVMDLRKRVKGQKVILHGFEIKTVDPVVRERGRRLKASITTFLVNWYGLRIVPWGQKASLIVCNEYSPTMISVLVDQCRRTHKSLGEKSMPSIINLCSHSSRFDRGLISTNQCNIGFVAKPVGPLKLAKAIIQCLEGDSGSVTPGPEGPTAQPESSDLSNVFEELSMSPRGGEVLDNTRMAADSANARKAIESPTPNAVIEKHAEFPFPQELDTKSNLPKSVTMTFEKTPLSSVIEHETQPASLTLTAVETVGPVSKEPTKKLKVPTLLLVDDNQINLRLLSTYLKRRHYEVVDEACDGLEAVKRFEARGERGYDVVFMDITMPVLDGFGATRQIRAIEEKRAAAAAEGVDAKASEQIGEKGSAGGGKKIKNPALIIAFTGRSSIEDQTEAVRVGIDLFMTKPVAFKEVGKIIDNWVANREREATASTEGGASVM</sequence>
<dbReference type="Pfam" id="PF02518">
    <property type="entry name" value="HATPase_c"/>
    <property type="match status" value="1"/>
</dbReference>
<feature type="compositionally biased region" description="Polar residues" evidence="7">
    <location>
        <begin position="284"/>
        <end position="298"/>
    </location>
</feature>
<dbReference type="InterPro" id="IPR003594">
    <property type="entry name" value="HATPase_dom"/>
</dbReference>
<feature type="modified residue" description="4-aspartylphosphate" evidence="6">
    <location>
        <position position="1297"/>
    </location>
</feature>
<evidence type="ECO:0000256" key="6">
    <source>
        <dbReference type="PROSITE-ProRule" id="PRU00169"/>
    </source>
</evidence>
<keyword evidence="11" id="KW-1185">Reference proteome</keyword>
<dbReference type="Gene3D" id="3.30.450.40">
    <property type="match status" value="1"/>
</dbReference>
<dbReference type="CDD" id="cd17546">
    <property type="entry name" value="REC_hyHK_CKI1_RcsC-like"/>
    <property type="match status" value="1"/>
</dbReference>
<evidence type="ECO:0000256" key="3">
    <source>
        <dbReference type="ARBA" id="ARBA00022553"/>
    </source>
</evidence>
<dbReference type="SUPFAM" id="SSF47384">
    <property type="entry name" value="Homodimeric domain of signal transducing histidine kinase"/>
    <property type="match status" value="1"/>
</dbReference>
<feature type="compositionally biased region" description="Basic and acidic residues" evidence="7">
    <location>
        <begin position="546"/>
        <end position="560"/>
    </location>
</feature>
<dbReference type="EMBL" id="KZ613535">
    <property type="protein sequence ID" value="PMD13143.1"/>
    <property type="molecule type" value="Genomic_DNA"/>
</dbReference>
<dbReference type="FunFam" id="3.30.450.40:FF:000083">
    <property type="entry name" value="Sensor histidine kinase/response regulator, putative (AFU_orthologue AFUA_4G00660)"/>
    <property type="match status" value="1"/>
</dbReference>
<feature type="region of interest" description="Disordered" evidence="7">
    <location>
        <begin position="544"/>
        <end position="569"/>
    </location>
</feature>